<dbReference type="OrthoDB" id="3067012at2759"/>
<gene>
    <name evidence="1" type="ORF">CONPUDRAFT_162679</name>
</gene>
<protein>
    <recommendedName>
        <fullName evidence="3">F-box domain-containing protein</fullName>
    </recommendedName>
</protein>
<reference evidence="2" key="1">
    <citation type="journal article" date="2012" name="Science">
        <title>The Paleozoic origin of enzymatic lignin decomposition reconstructed from 31 fungal genomes.</title>
        <authorList>
            <person name="Floudas D."/>
            <person name="Binder M."/>
            <person name="Riley R."/>
            <person name="Barry K."/>
            <person name="Blanchette R.A."/>
            <person name="Henrissat B."/>
            <person name="Martinez A.T."/>
            <person name="Otillar R."/>
            <person name="Spatafora J.W."/>
            <person name="Yadav J.S."/>
            <person name="Aerts A."/>
            <person name="Benoit I."/>
            <person name="Boyd A."/>
            <person name="Carlson A."/>
            <person name="Copeland A."/>
            <person name="Coutinho P.M."/>
            <person name="de Vries R.P."/>
            <person name="Ferreira P."/>
            <person name="Findley K."/>
            <person name="Foster B."/>
            <person name="Gaskell J."/>
            <person name="Glotzer D."/>
            <person name="Gorecki P."/>
            <person name="Heitman J."/>
            <person name="Hesse C."/>
            <person name="Hori C."/>
            <person name="Igarashi K."/>
            <person name="Jurgens J.A."/>
            <person name="Kallen N."/>
            <person name="Kersten P."/>
            <person name="Kohler A."/>
            <person name="Kuees U."/>
            <person name="Kumar T.K.A."/>
            <person name="Kuo A."/>
            <person name="LaButti K."/>
            <person name="Larrondo L.F."/>
            <person name="Lindquist E."/>
            <person name="Ling A."/>
            <person name="Lombard V."/>
            <person name="Lucas S."/>
            <person name="Lundell T."/>
            <person name="Martin R."/>
            <person name="McLaughlin D.J."/>
            <person name="Morgenstern I."/>
            <person name="Morin E."/>
            <person name="Murat C."/>
            <person name="Nagy L.G."/>
            <person name="Nolan M."/>
            <person name="Ohm R.A."/>
            <person name="Patyshakuliyeva A."/>
            <person name="Rokas A."/>
            <person name="Ruiz-Duenas F.J."/>
            <person name="Sabat G."/>
            <person name="Salamov A."/>
            <person name="Samejima M."/>
            <person name="Schmutz J."/>
            <person name="Slot J.C."/>
            <person name="St John F."/>
            <person name="Stenlid J."/>
            <person name="Sun H."/>
            <person name="Sun S."/>
            <person name="Syed K."/>
            <person name="Tsang A."/>
            <person name="Wiebenga A."/>
            <person name="Young D."/>
            <person name="Pisabarro A."/>
            <person name="Eastwood D.C."/>
            <person name="Martin F."/>
            <person name="Cullen D."/>
            <person name="Grigoriev I.V."/>
            <person name="Hibbett D.S."/>
        </authorList>
    </citation>
    <scope>NUCLEOTIDE SEQUENCE [LARGE SCALE GENOMIC DNA]</scope>
    <source>
        <strain evidence="2">RWD-64-598 SS2</strain>
    </source>
</reference>
<evidence type="ECO:0000313" key="1">
    <source>
        <dbReference type="EMBL" id="EIW85493.1"/>
    </source>
</evidence>
<comment type="caution">
    <text evidence="1">The sequence shown here is derived from an EMBL/GenBank/DDBJ whole genome shotgun (WGS) entry which is preliminary data.</text>
</comment>
<accession>A0A5M3N281</accession>
<dbReference type="KEGG" id="cput:CONPUDRAFT_162679"/>
<dbReference type="Proteomes" id="UP000053558">
    <property type="component" value="Unassembled WGS sequence"/>
</dbReference>
<evidence type="ECO:0008006" key="3">
    <source>
        <dbReference type="Google" id="ProtNLM"/>
    </source>
</evidence>
<sequence length="541" mass="60818">MHRALSISEVVHTIASYHSEKKDLTALARTCREFSEPALDTLWWELDDLTPLLRCLPQDLVSCGETELVRSGVYSLRREFTTADWTIFRKNAARVRVLNDIVPDDENNNASDSSDWVDVISDDVFEALCRPPASDKPLFPKLRTLMWRKVQPEGFDFLELLLSPTITRLDITPHSSSTRVLRLAAKLSVLCPHLRHFTWIFPGLLDSTSTAKAIATLSQTVVSWPNLNDVACHYLNAEAIRHLSSLPSIGLLVIAVNDATYPALHVPAFSGASDVYIQTPPGHTLSAVVPLIRAGQWSPTEFFVGTGMASASSIRHLSEALSGHFDRATLKTLKIDEWDDRTPGITLCTRDLEPLFAFGSLTSLRVDTRREVELDDTALLHMADAWPHLVSLRLNERSGWRRRSAATLHAVRGLLQRLPRLADLAVAVDCERVAYDALGDALYGRVRAGARRVEVNLLDSRIGGEHHAEVAAFLADVVPEMTRSRDLSAWGWREEEEEEPVGLDMMERVRYWERWWNVAATVVMINRIRKRDRGEVDDVVE</sequence>
<name>A0A5M3N281_CONPW</name>
<dbReference type="AlphaFoldDB" id="A0A5M3N281"/>
<proteinExistence type="predicted"/>
<dbReference type="GeneID" id="19204756"/>
<evidence type="ECO:0000313" key="2">
    <source>
        <dbReference type="Proteomes" id="UP000053558"/>
    </source>
</evidence>
<dbReference type="RefSeq" id="XP_007764961.1">
    <property type="nucleotide sequence ID" value="XM_007766771.1"/>
</dbReference>
<dbReference type="EMBL" id="JH711574">
    <property type="protein sequence ID" value="EIW85493.1"/>
    <property type="molecule type" value="Genomic_DNA"/>
</dbReference>
<organism evidence="1 2">
    <name type="scientific">Coniophora puteana (strain RWD-64-598)</name>
    <name type="common">Brown rot fungus</name>
    <dbReference type="NCBI Taxonomy" id="741705"/>
    <lineage>
        <taxon>Eukaryota</taxon>
        <taxon>Fungi</taxon>
        <taxon>Dikarya</taxon>
        <taxon>Basidiomycota</taxon>
        <taxon>Agaricomycotina</taxon>
        <taxon>Agaricomycetes</taxon>
        <taxon>Agaricomycetidae</taxon>
        <taxon>Boletales</taxon>
        <taxon>Coniophorineae</taxon>
        <taxon>Coniophoraceae</taxon>
        <taxon>Coniophora</taxon>
    </lineage>
</organism>
<keyword evidence="2" id="KW-1185">Reference proteome</keyword>